<gene>
    <name evidence="14" type="ORF">IAB89_00295</name>
</gene>
<name>A0A9D1AMB8_9FIRM</name>
<dbReference type="PANTHER" id="PTHR42855">
    <property type="entry name" value="ABC TRANSPORTER ATP-BINDING SUBUNIT"/>
    <property type="match status" value="1"/>
</dbReference>
<dbReference type="Pfam" id="PF00005">
    <property type="entry name" value="ABC_tran"/>
    <property type="match status" value="2"/>
</dbReference>
<dbReference type="EMBL" id="DVGZ01000002">
    <property type="protein sequence ID" value="HIR46090.1"/>
    <property type="molecule type" value="Genomic_DNA"/>
</dbReference>
<dbReference type="Gene3D" id="1.10.287.380">
    <property type="entry name" value="Valyl-tRNA synthetase, C-terminal domain"/>
    <property type="match status" value="1"/>
</dbReference>
<dbReference type="PROSITE" id="PS00211">
    <property type="entry name" value="ABC_TRANSPORTER_1"/>
    <property type="match status" value="2"/>
</dbReference>
<keyword evidence="3" id="KW-0820">tRNA-binding</keyword>
<dbReference type="Pfam" id="PF12848">
    <property type="entry name" value="ABC_tran_Xtn"/>
    <property type="match status" value="1"/>
</dbReference>
<keyword evidence="11" id="KW-0648">Protein biosynthesis</keyword>
<evidence type="ECO:0000313" key="15">
    <source>
        <dbReference type="Proteomes" id="UP000824242"/>
    </source>
</evidence>
<evidence type="ECO:0000256" key="12">
    <source>
        <dbReference type="SAM" id="Coils"/>
    </source>
</evidence>
<dbReference type="GO" id="GO:0006417">
    <property type="term" value="P:regulation of translation"/>
    <property type="evidence" value="ECO:0007669"/>
    <property type="project" value="UniProtKB-KW"/>
</dbReference>
<accession>A0A9D1AMB8</accession>
<dbReference type="GO" id="GO:0016887">
    <property type="term" value="F:ATP hydrolysis activity"/>
    <property type="evidence" value="ECO:0007669"/>
    <property type="project" value="InterPro"/>
</dbReference>
<dbReference type="CDD" id="cd03221">
    <property type="entry name" value="ABCF_EF-3"/>
    <property type="match status" value="2"/>
</dbReference>
<dbReference type="PROSITE" id="PS50893">
    <property type="entry name" value="ABC_TRANSPORTER_2"/>
    <property type="match status" value="2"/>
</dbReference>
<feature type="coiled-coil region" evidence="12">
    <location>
        <begin position="525"/>
        <end position="576"/>
    </location>
</feature>
<dbReference type="SMART" id="SM00382">
    <property type="entry name" value="AAA"/>
    <property type="match status" value="2"/>
</dbReference>
<evidence type="ECO:0000256" key="3">
    <source>
        <dbReference type="ARBA" id="ARBA00022555"/>
    </source>
</evidence>
<reference evidence="14" key="2">
    <citation type="journal article" date="2021" name="PeerJ">
        <title>Extensive microbial diversity within the chicken gut microbiome revealed by metagenomics and culture.</title>
        <authorList>
            <person name="Gilroy R."/>
            <person name="Ravi A."/>
            <person name="Getino M."/>
            <person name="Pursley I."/>
            <person name="Horton D.L."/>
            <person name="Alikhan N.F."/>
            <person name="Baker D."/>
            <person name="Gharbi K."/>
            <person name="Hall N."/>
            <person name="Watson M."/>
            <person name="Adriaenssens E.M."/>
            <person name="Foster-Nyarko E."/>
            <person name="Jarju S."/>
            <person name="Secka A."/>
            <person name="Antonio M."/>
            <person name="Oren A."/>
            <person name="Chaudhuri R.R."/>
            <person name="La Ragione R."/>
            <person name="Hildebrand F."/>
            <person name="Pallen M.J."/>
        </authorList>
    </citation>
    <scope>NUCLEOTIDE SEQUENCE</scope>
    <source>
        <strain evidence="14">ChiSxjej1B13-7958</strain>
    </source>
</reference>
<evidence type="ECO:0000259" key="13">
    <source>
        <dbReference type="PROSITE" id="PS50893"/>
    </source>
</evidence>
<dbReference type="PANTHER" id="PTHR42855:SF1">
    <property type="entry name" value="ABC TRANSPORTER DOMAIN-CONTAINING PROTEIN"/>
    <property type="match status" value="1"/>
</dbReference>
<evidence type="ECO:0000256" key="9">
    <source>
        <dbReference type="ARBA" id="ARBA00022845"/>
    </source>
</evidence>
<dbReference type="InterPro" id="IPR037118">
    <property type="entry name" value="Val-tRNA_synth_C_sf"/>
</dbReference>
<dbReference type="InterPro" id="IPR003439">
    <property type="entry name" value="ABC_transporter-like_ATP-bd"/>
</dbReference>
<evidence type="ECO:0000256" key="1">
    <source>
        <dbReference type="ARBA" id="ARBA00005868"/>
    </source>
</evidence>
<dbReference type="GO" id="GO:0005524">
    <property type="term" value="F:ATP binding"/>
    <property type="evidence" value="ECO:0007669"/>
    <property type="project" value="UniProtKB-KW"/>
</dbReference>
<dbReference type="InterPro" id="IPR032524">
    <property type="entry name" value="ABC_tran_C"/>
</dbReference>
<evidence type="ECO:0000256" key="11">
    <source>
        <dbReference type="ARBA" id="ARBA00022917"/>
    </source>
</evidence>
<reference evidence="14" key="1">
    <citation type="submission" date="2020-10" db="EMBL/GenBank/DDBJ databases">
        <authorList>
            <person name="Gilroy R."/>
        </authorList>
    </citation>
    <scope>NUCLEOTIDE SEQUENCE</scope>
    <source>
        <strain evidence="14">ChiSxjej1B13-7958</strain>
    </source>
</reference>
<keyword evidence="4" id="KW-0699">rRNA-binding</keyword>
<protein>
    <submittedName>
        <fullName evidence="14">ABC-F family ATP-binding cassette domain-containing protein</fullName>
    </submittedName>
</protein>
<evidence type="ECO:0000256" key="2">
    <source>
        <dbReference type="ARBA" id="ARBA00022490"/>
    </source>
</evidence>
<evidence type="ECO:0000256" key="8">
    <source>
        <dbReference type="ARBA" id="ARBA00022840"/>
    </source>
</evidence>
<evidence type="ECO:0000256" key="4">
    <source>
        <dbReference type="ARBA" id="ARBA00022730"/>
    </source>
</evidence>
<evidence type="ECO:0000256" key="10">
    <source>
        <dbReference type="ARBA" id="ARBA00022884"/>
    </source>
</evidence>
<dbReference type="AlphaFoldDB" id="A0A9D1AMB8"/>
<dbReference type="GO" id="GO:0006412">
    <property type="term" value="P:translation"/>
    <property type="evidence" value="ECO:0007669"/>
    <property type="project" value="UniProtKB-KW"/>
</dbReference>
<dbReference type="FunFam" id="3.40.50.300:FF:000011">
    <property type="entry name" value="Putative ABC transporter ATP-binding component"/>
    <property type="match status" value="1"/>
</dbReference>
<dbReference type="Proteomes" id="UP000824242">
    <property type="component" value="Unassembled WGS sequence"/>
</dbReference>
<dbReference type="InterPro" id="IPR027417">
    <property type="entry name" value="P-loop_NTPase"/>
</dbReference>
<feature type="domain" description="ABC transporter" evidence="13">
    <location>
        <begin position="281"/>
        <end position="499"/>
    </location>
</feature>
<evidence type="ECO:0000256" key="5">
    <source>
        <dbReference type="ARBA" id="ARBA00022737"/>
    </source>
</evidence>
<keyword evidence="12" id="KW-0175">Coiled coil</keyword>
<dbReference type="InterPro" id="IPR017871">
    <property type="entry name" value="ABC_transporter-like_CS"/>
</dbReference>
<dbReference type="Pfam" id="PF16326">
    <property type="entry name" value="ABC_tran_CTD"/>
    <property type="match status" value="1"/>
</dbReference>
<keyword evidence="6" id="KW-0547">Nucleotide-binding</keyword>
<sequence>MTVYLTAEAISKSYSEKTLLQNVSLTVNEGDRIGLIGVNGTGKSTLLKILAGLETPDSGSVTRMTGLRTAYLPQNPEFTQGLSVLRQTMLHAASGDSAEYECRALLTRLGLRDLDQDVSQLSGGQKKRAALAAALAGHARLLILDEPTNHIDMDTVLWLEDFLAKFNGAVVMITHDRYFLERISNRIVELQGGSLYQYPANYSKYLELKAQREEMQAASERKRQALLKKELAWIQRGARARGTKAQFRVNRFEELSSQPVQEQEETLTLSALSSRLGKKVIEATAIGKSYDGRSLFHDFSYLLARRDRLGVVGPNGCGKSTLLRVLAGRLAPDEGEVVCGETVRIGFFSQEGQELNPSQRVIDFIRDTAERIETPEGTVSASQMLERFLFPAALQYTTIGRLSGGERRRLQLLNVLMQAPNVLFLDEPTNDLDVETLAILEDYLDAFPGAVVAVSHDRYFMDRVAAHLFAFEEDGTLRQYLGGYSDYLAARPAPAADRADAPRPKQERRRTPQKLKFTFREQREFETIDAEVAELEEKCAFLLREMEQSASDYGRLQELSREKEEADRMLEEKMERWIYLHELDEKIRAQEEG</sequence>
<dbReference type="InterPro" id="IPR051309">
    <property type="entry name" value="ABCF_ATPase"/>
</dbReference>
<evidence type="ECO:0000256" key="6">
    <source>
        <dbReference type="ARBA" id="ARBA00022741"/>
    </source>
</evidence>
<dbReference type="GO" id="GO:0003677">
    <property type="term" value="F:DNA binding"/>
    <property type="evidence" value="ECO:0007669"/>
    <property type="project" value="InterPro"/>
</dbReference>
<keyword evidence="8 14" id="KW-0067">ATP-binding</keyword>
<dbReference type="GO" id="GO:0000049">
    <property type="term" value="F:tRNA binding"/>
    <property type="evidence" value="ECO:0007669"/>
    <property type="project" value="UniProtKB-KW"/>
</dbReference>
<keyword evidence="7" id="KW-0378">Hydrolase</keyword>
<dbReference type="InterPro" id="IPR003593">
    <property type="entry name" value="AAA+_ATPase"/>
</dbReference>
<keyword evidence="5" id="KW-0677">Repeat</keyword>
<dbReference type="GO" id="GO:0019843">
    <property type="term" value="F:rRNA binding"/>
    <property type="evidence" value="ECO:0007669"/>
    <property type="project" value="UniProtKB-KW"/>
</dbReference>
<evidence type="ECO:0000256" key="7">
    <source>
        <dbReference type="ARBA" id="ARBA00022801"/>
    </source>
</evidence>
<dbReference type="FunFam" id="3.40.50.300:FF:000183">
    <property type="entry name" value="ABC transporter ATP-binding protein yjjK"/>
    <property type="match status" value="1"/>
</dbReference>
<organism evidence="14 15">
    <name type="scientific">Candidatus Caccousia avicola</name>
    <dbReference type="NCBI Taxonomy" id="2840721"/>
    <lineage>
        <taxon>Bacteria</taxon>
        <taxon>Bacillati</taxon>
        <taxon>Bacillota</taxon>
        <taxon>Clostridia</taxon>
        <taxon>Eubacteriales</taxon>
        <taxon>Oscillospiraceae</taxon>
        <taxon>Oscillospiraceae incertae sedis</taxon>
        <taxon>Candidatus Caccousia</taxon>
    </lineage>
</organism>
<feature type="domain" description="ABC transporter" evidence="13">
    <location>
        <begin position="5"/>
        <end position="217"/>
    </location>
</feature>
<evidence type="ECO:0000313" key="14">
    <source>
        <dbReference type="EMBL" id="HIR46090.1"/>
    </source>
</evidence>
<dbReference type="SUPFAM" id="SSF52540">
    <property type="entry name" value="P-loop containing nucleoside triphosphate hydrolases"/>
    <property type="match status" value="2"/>
</dbReference>
<comment type="caution">
    <text evidence="14">The sequence shown here is derived from an EMBL/GenBank/DDBJ whole genome shotgun (WGS) entry which is preliminary data.</text>
</comment>
<proteinExistence type="inferred from homology"/>
<keyword evidence="2" id="KW-0963">Cytoplasm</keyword>
<comment type="similarity">
    <text evidence="1">Belongs to the ABC transporter superfamily. ABCF family. Translational throttle EttA subfamily.</text>
</comment>
<dbReference type="Gene3D" id="3.40.50.300">
    <property type="entry name" value="P-loop containing nucleotide triphosphate hydrolases"/>
    <property type="match status" value="2"/>
</dbReference>
<dbReference type="InterPro" id="IPR032781">
    <property type="entry name" value="ABC_tran_Xtn"/>
</dbReference>
<keyword evidence="10" id="KW-0694">RNA-binding</keyword>
<keyword evidence="9" id="KW-0810">Translation regulation</keyword>